<evidence type="ECO:0000256" key="2">
    <source>
        <dbReference type="SAM" id="SignalP"/>
    </source>
</evidence>
<dbReference type="WBParaSite" id="SSLN_0000530601-mRNA-1">
    <property type="protein sequence ID" value="SSLN_0000530601-mRNA-1"/>
    <property type="gene ID" value="SSLN_0000530601"/>
</dbReference>
<protein>
    <submittedName>
        <fullName evidence="5">Transcription initiation factor TFIID subunit 12</fullName>
    </submittedName>
</protein>
<feature type="region of interest" description="Disordered" evidence="1">
    <location>
        <begin position="199"/>
        <end position="219"/>
    </location>
</feature>
<feature type="chain" id="PRO_5043141218" evidence="2">
    <location>
        <begin position="18"/>
        <end position="293"/>
    </location>
</feature>
<dbReference type="EMBL" id="UYSU01033131">
    <property type="protein sequence ID" value="VDL91528.1"/>
    <property type="molecule type" value="Genomic_DNA"/>
</dbReference>
<gene>
    <name evidence="3" type="ORF">SSLN_LOCUS5143</name>
</gene>
<name>A0A183SLP5_SCHSO</name>
<evidence type="ECO:0000256" key="1">
    <source>
        <dbReference type="SAM" id="MobiDB-lite"/>
    </source>
</evidence>
<keyword evidence="2" id="KW-0732">Signal</keyword>
<reference evidence="3 4" key="2">
    <citation type="submission" date="2018-11" db="EMBL/GenBank/DDBJ databases">
        <authorList>
            <consortium name="Pathogen Informatics"/>
        </authorList>
    </citation>
    <scope>NUCLEOTIDE SEQUENCE [LARGE SCALE GENOMIC DNA]</scope>
    <source>
        <strain evidence="3 4">NST_G2</strain>
    </source>
</reference>
<proteinExistence type="predicted"/>
<feature type="compositionally biased region" description="Low complexity" evidence="1">
    <location>
        <begin position="204"/>
        <end position="219"/>
    </location>
</feature>
<evidence type="ECO:0000313" key="4">
    <source>
        <dbReference type="Proteomes" id="UP000275846"/>
    </source>
</evidence>
<dbReference type="Proteomes" id="UP000275846">
    <property type="component" value="Unassembled WGS sequence"/>
</dbReference>
<dbReference type="OrthoDB" id="6274281at2759"/>
<sequence length="293" mass="30561">MLLIYIACLDIILATRALPIPHNYPPNSAMTPNPAASPFPFFWPPFIPMIPTFFVGISPPGTERTTIPTVYIKITNDNQQAEPSTQPFHQNASSPVEAQSANTVGGSPPSTSVLVRVEDSRTNRTAPGVNGQVPAPAPVAAATVVPATARTEFVMPEPGAIATVPVPSALPVPASSPVDPSLTIQPSISETRSLIIPALPGPNEQQQQQQPPALQTPTETASLIAAQQPVAPLQRSQKKASKSAMAAEEQAALEQLFQTALLAEMLHQLQAAPNGVASPSGGLLPSSANIQPA</sequence>
<keyword evidence="4" id="KW-1185">Reference proteome</keyword>
<feature type="region of interest" description="Disordered" evidence="1">
    <location>
        <begin position="80"/>
        <end position="112"/>
    </location>
</feature>
<reference evidence="5" key="1">
    <citation type="submission" date="2016-06" db="UniProtKB">
        <authorList>
            <consortium name="WormBaseParasite"/>
        </authorList>
    </citation>
    <scope>IDENTIFICATION</scope>
</reference>
<feature type="signal peptide" evidence="2">
    <location>
        <begin position="1"/>
        <end position="17"/>
    </location>
</feature>
<evidence type="ECO:0000313" key="3">
    <source>
        <dbReference type="EMBL" id="VDL91528.1"/>
    </source>
</evidence>
<dbReference type="AlphaFoldDB" id="A0A183SLP5"/>
<organism evidence="5">
    <name type="scientific">Schistocephalus solidus</name>
    <name type="common">Tapeworm</name>
    <dbReference type="NCBI Taxonomy" id="70667"/>
    <lineage>
        <taxon>Eukaryota</taxon>
        <taxon>Metazoa</taxon>
        <taxon>Spiralia</taxon>
        <taxon>Lophotrochozoa</taxon>
        <taxon>Platyhelminthes</taxon>
        <taxon>Cestoda</taxon>
        <taxon>Eucestoda</taxon>
        <taxon>Diphyllobothriidea</taxon>
        <taxon>Diphyllobothriidae</taxon>
        <taxon>Schistocephalus</taxon>
    </lineage>
</organism>
<feature type="region of interest" description="Disordered" evidence="1">
    <location>
        <begin position="273"/>
        <end position="293"/>
    </location>
</feature>
<evidence type="ECO:0000313" key="5">
    <source>
        <dbReference type="WBParaSite" id="SSLN_0000530601-mRNA-1"/>
    </source>
</evidence>
<accession>A0A183SLP5</accession>